<dbReference type="InterPro" id="IPR001932">
    <property type="entry name" value="PPM-type_phosphatase-like_dom"/>
</dbReference>
<dbReference type="GO" id="GO:0004741">
    <property type="term" value="F:[pyruvate dehydrogenase (acetyl-transferring)]-phosphatase activity"/>
    <property type="evidence" value="ECO:0007669"/>
    <property type="project" value="TreeGrafter"/>
</dbReference>
<gene>
    <name evidence="4" type="ORF">GNLVRS02_ARAD1B16082g</name>
</gene>
<reference evidence="4" key="2">
    <citation type="submission" date="2014-06" db="EMBL/GenBank/DDBJ databases">
        <title>The complete genome of Blastobotrys (Arxula) adeninivorans LS3 - a yeast of biotechnological interest.</title>
        <authorList>
            <person name="Kunze G."/>
            <person name="Gaillardin C."/>
            <person name="Czernicka M."/>
            <person name="Durrens P."/>
            <person name="Martin T."/>
            <person name="Boer E."/>
            <person name="Gabaldon T."/>
            <person name="Cruz J."/>
            <person name="Talla E."/>
            <person name="Marck C."/>
            <person name="Goffeau A."/>
            <person name="Barbe V."/>
            <person name="Baret P."/>
            <person name="Baronian K."/>
            <person name="Beier S."/>
            <person name="Bleykasten C."/>
            <person name="Bode R."/>
            <person name="Casaregola S."/>
            <person name="Despons L."/>
            <person name="Fairhead C."/>
            <person name="Giersberg M."/>
            <person name="Gierski P."/>
            <person name="Hahnel U."/>
            <person name="Hartmann A."/>
            <person name="Jankowska D."/>
            <person name="Jubin C."/>
            <person name="Jung P."/>
            <person name="Lafontaine I."/>
            <person name="Leh-Louis V."/>
            <person name="Lemaire M."/>
            <person name="Marcet-Houben M."/>
            <person name="Mascher M."/>
            <person name="Morel G."/>
            <person name="Richard G.-F."/>
            <person name="Riechen J."/>
            <person name="Sacerdot C."/>
            <person name="Sarkar A."/>
            <person name="Savel G."/>
            <person name="Schacherer J."/>
            <person name="Sherman D."/>
            <person name="Straub M.-L."/>
            <person name="Stein N."/>
            <person name="Thierry A."/>
            <person name="Trautwein-Schult A."/>
            <person name="Westhof E."/>
            <person name="Worch S."/>
            <person name="Dujon B."/>
            <person name="Souciet J.-L."/>
            <person name="Wincker P."/>
            <person name="Scholz U."/>
            <person name="Neuveglise N."/>
        </authorList>
    </citation>
    <scope>NUCLEOTIDE SEQUENCE</scope>
    <source>
        <strain evidence="4">LS3</strain>
    </source>
</reference>
<dbReference type="PANTHER" id="PTHR13832">
    <property type="entry name" value="PROTEIN PHOSPHATASE 2C"/>
    <property type="match status" value="1"/>
</dbReference>
<proteinExistence type="predicted"/>
<dbReference type="GO" id="GO:0005739">
    <property type="term" value="C:mitochondrion"/>
    <property type="evidence" value="ECO:0007669"/>
    <property type="project" value="TreeGrafter"/>
</dbReference>
<keyword evidence="2" id="KW-1133">Transmembrane helix</keyword>
<evidence type="ECO:0000313" key="4">
    <source>
        <dbReference type="EMBL" id="CDP36571.1"/>
    </source>
</evidence>
<keyword evidence="2" id="KW-0472">Membrane</keyword>
<dbReference type="EMBL" id="HG937692">
    <property type="protein sequence ID" value="CDP36571.1"/>
    <property type="molecule type" value="Genomic_DNA"/>
</dbReference>
<dbReference type="InterPro" id="IPR015655">
    <property type="entry name" value="PP2C"/>
</dbReference>
<sequence length="627" mass="68301">MTSLDNHARLCIASRRFPGNCRLTVCVPGSPFVFIVTGMLSYTRVVSRQKEVVLQARRGIHLVHQGGKGYRITSSHHKPHQDRSFGHRTLSTRASNMRPLRRSASVNVVAASAAVLLAGSYMAFGSPYRPSTIANDGPGGAGREIRTKSTGYGGKQAITMLTPGQVTAWLREHEESYLVERGKGVLRYDVCQLASNNPIEDDRAEHTVQVPLIARESDERTVADWSFWGIFDGHSGWTTSAKLRDALISSVLSELDKTYQPASPDSGYRVVPSPESIDMAIRKGFVKLDNEIVNESVTRLLDSGSSNKAAASEVLAPALSGSCGLLAFYDSFSHQLRVAVAGDSRAVLGSRDVSTGRWTATALSTDQTGSNVDEANRIRSEHPGEEATAIRNGRVLGSLEPTRSFGDARYKWTRDIQHKVASQFFGRRTPSELRSPPYVTADPVVTTTQVHPERGDFLVMGSDGLFEMLSNEEVVSLVAQWVDAKHPEYVPSGTTVPKEPKTGMWSRLFGARTSADTPYTVEDVSTNKEAQKQPLQQRRGRDGPNFVVEDENAATHLIRNALGGADRQQVSMLVSIPSPLSRSYRDDLTVTVVFFGDSPDGPNDTAGVKVNHAGTRNGLRAGAKPKL</sequence>
<accession>A0A060TBI9</accession>
<evidence type="ECO:0000259" key="3">
    <source>
        <dbReference type="PROSITE" id="PS51746"/>
    </source>
</evidence>
<dbReference type="AlphaFoldDB" id="A0A060TBI9"/>
<dbReference type="PhylomeDB" id="A0A060TBI9"/>
<dbReference type="PANTHER" id="PTHR13832:SF792">
    <property type="entry name" value="GM14286P"/>
    <property type="match status" value="1"/>
</dbReference>
<name>A0A060TBI9_BLAAD</name>
<feature type="region of interest" description="Disordered" evidence="1">
    <location>
        <begin position="603"/>
        <end position="627"/>
    </location>
</feature>
<dbReference type="CDD" id="cd00143">
    <property type="entry name" value="PP2Cc"/>
    <property type="match status" value="1"/>
</dbReference>
<dbReference type="SUPFAM" id="SSF81606">
    <property type="entry name" value="PP2C-like"/>
    <property type="match status" value="1"/>
</dbReference>
<feature type="region of interest" description="Disordered" evidence="1">
    <location>
        <begin position="516"/>
        <end position="546"/>
    </location>
</feature>
<feature type="domain" description="PPM-type phosphatase" evidence="3">
    <location>
        <begin position="202"/>
        <end position="595"/>
    </location>
</feature>
<feature type="transmembrane region" description="Helical" evidence="2">
    <location>
        <begin position="104"/>
        <end position="124"/>
    </location>
</feature>
<dbReference type="Pfam" id="PF00481">
    <property type="entry name" value="PP2C"/>
    <property type="match status" value="1"/>
</dbReference>
<keyword evidence="2" id="KW-0812">Transmembrane</keyword>
<dbReference type="InterPro" id="IPR036457">
    <property type="entry name" value="PPM-type-like_dom_sf"/>
</dbReference>
<evidence type="ECO:0000256" key="1">
    <source>
        <dbReference type="SAM" id="MobiDB-lite"/>
    </source>
</evidence>
<protein>
    <submittedName>
        <fullName evidence="4">ARAD1B16082p</fullName>
    </submittedName>
</protein>
<dbReference type="Gene3D" id="3.60.40.10">
    <property type="entry name" value="PPM-type phosphatase domain"/>
    <property type="match status" value="1"/>
</dbReference>
<reference evidence="4" key="1">
    <citation type="submission" date="2014-02" db="EMBL/GenBank/DDBJ databases">
        <authorList>
            <person name="Genoscope - CEA"/>
        </authorList>
    </citation>
    <scope>NUCLEOTIDE SEQUENCE</scope>
    <source>
        <strain evidence="4">LS3</strain>
    </source>
</reference>
<dbReference type="SMART" id="SM00332">
    <property type="entry name" value="PP2Cc"/>
    <property type="match status" value="1"/>
</dbReference>
<dbReference type="PROSITE" id="PS51746">
    <property type="entry name" value="PPM_2"/>
    <property type="match status" value="1"/>
</dbReference>
<evidence type="ECO:0000256" key="2">
    <source>
        <dbReference type="SAM" id="Phobius"/>
    </source>
</evidence>
<organism evidence="4">
    <name type="scientific">Blastobotrys adeninivorans</name>
    <name type="common">Yeast</name>
    <name type="synonym">Arxula adeninivorans</name>
    <dbReference type="NCBI Taxonomy" id="409370"/>
    <lineage>
        <taxon>Eukaryota</taxon>
        <taxon>Fungi</taxon>
        <taxon>Dikarya</taxon>
        <taxon>Ascomycota</taxon>
        <taxon>Saccharomycotina</taxon>
        <taxon>Dipodascomycetes</taxon>
        <taxon>Dipodascales</taxon>
        <taxon>Trichomonascaceae</taxon>
        <taxon>Blastobotrys</taxon>
    </lineage>
</organism>